<feature type="region of interest" description="Disordered" evidence="1">
    <location>
        <begin position="1"/>
        <end position="25"/>
    </location>
</feature>
<proteinExistence type="predicted"/>
<protein>
    <submittedName>
        <fullName evidence="2">Uncharacterized protein</fullName>
    </submittedName>
</protein>
<feature type="compositionally biased region" description="Basic and acidic residues" evidence="1">
    <location>
        <begin position="299"/>
        <end position="314"/>
    </location>
</feature>
<feature type="compositionally biased region" description="Basic and acidic residues" evidence="1">
    <location>
        <begin position="1"/>
        <end position="12"/>
    </location>
</feature>
<reference evidence="2 3" key="1">
    <citation type="journal article" date="2023" name="Elife">
        <title>Identification of key yeast species and microbe-microbe interactions impacting larval growth of Drosophila in the wild.</title>
        <authorList>
            <person name="Mure A."/>
            <person name="Sugiura Y."/>
            <person name="Maeda R."/>
            <person name="Honda K."/>
            <person name="Sakurai N."/>
            <person name="Takahashi Y."/>
            <person name="Watada M."/>
            <person name="Katoh T."/>
            <person name="Gotoh A."/>
            <person name="Gotoh Y."/>
            <person name="Taniguchi I."/>
            <person name="Nakamura K."/>
            <person name="Hayashi T."/>
            <person name="Katayama T."/>
            <person name="Uemura T."/>
            <person name="Hattori Y."/>
        </authorList>
    </citation>
    <scope>NUCLEOTIDE SEQUENCE [LARGE SCALE GENOMIC DNA]</scope>
    <source>
        <strain evidence="2 3">PK-24</strain>
    </source>
</reference>
<feature type="compositionally biased region" description="Basic and acidic residues" evidence="1">
    <location>
        <begin position="710"/>
        <end position="720"/>
    </location>
</feature>
<feature type="region of interest" description="Disordered" evidence="1">
    <location>
        <begin position="221"/>
        <end position="274"/>
    </location>
</feature>
<feature type="compositionally biased region" description="Basic residues" evidence="1">
    <location>
        <begin position="406"/>
        <end position="436"/>
    </location>
</feature>
<sequence>MSEAKEDKEKKLVPSKPKNGNDASKTDKLLPIVQVYIKKFDDKLEEMLDEFDNYDYTYKSLLTQSEFEEEFLPIFKKVLRRSNKYDLIFAMFDIMVMKSLNDLHKLLSLIDFMINISRYDPSTFKNLPNDIVAKVAEESIFPKIQEFIYNKGRMNYSFNNFIKQANELSINAMVEEIDSDDSNEERQRSATPEVDNELEINTNKRINDISLAELTKKIMSKSKPKFQKPKSGDRFYVRTETPDYDDAQILEEYESESDNISVPSDNSDSDYDSKISTKNIHVGTTKNLRKSTLEQLVDSDHEIDVDSEKDENNMKKGKTIVTIDDEEEESEEEENNEDEDESEDESDDEILKDAIDNGMTNSTSIIEHIIEYENMGSGSTELASRISKPKKKRTVEQKIRESDTLKKRKISKEKSIKSKQVKKSKSKKEKSSKRRSSVRRKTYYVLEKTLDFLYTELETHLPLSKSTLLKPEVKGFSYKPAQYSLFANLPESITNTDSDINEKIDNLLNSLIFQLSKRCGGNQYDTTPFLHPFEYDYIMKNLPELSKKATKLPPFIFSERFSSMFGYDNYLSKNIDLLRIKNTKIKGLLWLKVPFTEDEYFNMFKKIVPREKVAERIEYLNTIITDGKNLYFIDVLDSIKVAMENIPRLTYDSENEEDILRQESNKQSEPSVPVEIAEKASENTEKEAEAASERTESDDAFEDAQETADPDPKSNDPPEDIEMNKVEIASEKTNSTVNPFEGIKNDVSTHNIKVDATTALTNSGEKLTEDHANQATEIASDANIDKNETEKTDGKTVDDKKENNSTDPKTLKTTLVDEKSGVEIKIDSNSSLNDPRESVYCSSKGIALSSRSVKKVLSTQQLFDLLAAIFFPEFKFNSTYPGIPYSSLRPLSEAYDPLRPYLLSLLLQDVYEFSSIPKYFKVDSVVFELQIQELIKSGHPNDNIKRITAKVLE</sequence>
<feature type="compositionally biased region" description="Basic and acidic residues" evidence="1">
    <location>
        <begin position="676"/>
        <end position="697"/>
    </location>
</feature>
<gene>
    <name evidence="2" type="ORF">DAPK24_003420</name>
</gene>
<dbReference type="EMBL" id="BTGB01000001">
    <property type="protein sequence ID" value="GMM43767.1"/>
    <property type="molecule type" value="Genomic_DNA"/>
</dbReference>
<keyword evidence="3" id="KW-1185">Reference proteome</keyword>
<comment type="caution">
    <text evidence="2">The sequence shown here is derived from an EMBL/GenBank/DDBJ whole genome shotgun (WGS) entry which is preliminary data.</text>
</comment>
<name>A0AAV5QY79_PICKL</name>
<feature type="region of interest" description="Disordered" evidence="1">
    <location>
        <begin position="377"/>
        <end position="436"/>
    </location>
</feature>
<feature type="compositionally biased region" description="Acidic residues" evidence="1">
    <location>
        <begin position="698"/>
        <end position="709"/>
    </location>
</feature>
<evidence type="ECO:0000313" key="2">
    <source>
        <dbReference type="EMBL" id="GMM43767.1"/>
    </source>
</evidence>
<feature type="compositionally biased region" description="Basic and acidic residues" evidence="1">
    <location>
        <begin position="230"/>
        <end position="241"/>
    </location>
</feature>
<evidence type="ECO:0000256" key="1">
    <source>
        <dbReference type="SAM" id="MobiDB-lite"/>
    </source>
</evidence>
<dbReference type="Proteomes" id="UP001378960">
    <property type="component" value="Unassembled WGS sequence"/>
</dbReference>
<feature type="compositionally biased region" description="Basic and acidic residues" evidence="1">
    <location>
        <begin position="783"/>
        <end position="804"/>
    </location>
</feature>
<feature type="region of interest" description="Disordered" evidence="1">
    <location>
        <begin position="654"/>
        <end position="720"/>
    </location>
</feature>
<accession>A0AAV5QY79</accession>
<organism evidence="2 3">
    <name type="scientific">Pichia kluyveri</name>
    <name type="common">Yeast</name>
    <dbReference type="NCBI Taxonomy" id="36015"/>
    <lineage>
        <taxon>Eukaryota</taxon>
        <taxon>Fungi</taxon>
        <taxon>Dikarya</taxon>
        <taxon>Ascomycota</taxon>
        <taxon>Saccharomycotina</taxon>
        <taxon>Pichiomycetes</taxon>
        <taxon>Pichiales</taxon>
        <taxon>Pichiaceae</taxon>
        <taxon>Pichia</taxon>
    </lineage>
</organism>
<evidence type="ECO:0000313" key="3">
    <source>
        <dbReference type="Proteomes" id="UP001378960"/>
    </source>
</evidence>
<dbReference type="AlphaFoldDB" id="A0AAV5QY79"/>
<feature type="region of interest" description="Disordered" evidence="1">
    <location>
        <begin position="299"/>
        <end position="347"/>
    </location>
</feature>
<feature type="compositionally biased region" description="Acidic residues" evidence="1">
    <location>
        <begin position="242"/>
        <end position="257"/>
    </location>
</feature>
<feature type="compositionally biased region" description="Acidic residues" evidence="1">
    <location>
        <begin position="323"/>
        <end position="347"/>
    </location>
</feature>
<feature type="region of interest" description="Disordered" evidence="1">
    <location>
        <begin position="776"/>
        <end position="809"/>
    </location>
</feature>
<feature type="compositionally biased region" description="Basic and acidic residues" evidence="1">
    <location>
        <begin position="394"/>
        <end position="405"/>
    </location>
</feature>